<keyword evidence="2" id="KW-0808">Transferase</keyword>
<evidence type="ECO:0000313" key="2">
    <source>
        <dbReference type="EMBL" id="RZS32429.1"/>
    </source>
</evidence>
<dbReference type="EMBL" id="SGWQ01000012">
    <property type="protein sequence ID" value="RZS32429.1"/>
    <property type="molecule type" value="Genomic_DNA"/>
</dbReference>
<gene>
    <name evidence="2" type="ORF">EV193_11263</name>
</gene>
<protein>
    <submittedName>
        <fullName evidence="2">Arylsulfotransferase ASST</fullName>
    </submittedName>
</protein>
<organism evidence="2 3">
    <name type="scientific">Herbihabitans rhizosphaerae</name>
    <dbReference type="NCBI Taxonomy" id="1872711"/>
    <lineage>
        <taxon>Bacteria</taxon>
        <taxon>Bacillati</taxon>
        <taxon>Actinomycetota</taxon>
        <taxon>Actinomycetes</taxon>
        <taxon>Pseudonocardiales</taxon>
        <taxon>Pseudonocardiaceae</taxon>
        <taxon>Herbihabitans</taxon>
    </lineage>
</organism>
<dbReference type="Proteomes" id="UP000294257">
    <property type="component" value="Unassembled WGS sequence"/>
</dbReference>
<evidence type="ECO:0000256" key="1">
    <source>
        <dbReference type="SAM" id="MobiDB-lite"/>
    </source>
</evidence>
<dbReference type="PANTHER" id="PTHR35340:SF5">
    <property type="entry name" value="ASST-DOMAIN-CONTAINING PROTEIN"/>
    <property type="match status" value="1"/>
</dbReference>
<feature type="region of interest" description="Disordered" evidence="1">
    <location>
        <begin position="157"/>
        <end position="186"/>
    </location>
</feature>
<dbReference type="InterPro" id="IPR053143">
    <property type="entry name" value="Arylsulfate_ST"/>
</dbReference>
<accession>A0A4V2ERM1</accession>
<evidence type="ECO:0000313" key="3">
    <source>
        <dbReference type="Proteomes" id="UP000294257"/>
    </source>
</evidence>
<dbReference type="RefSeq" id="WP_423202233.1">
    <property type="nucleotide sequence ID" value="NZ_SGWQ01000012.1"/>
</dbReference>
<dbReference type="InterPro" id="IPR039535">
    <property type="entry name" value="ASST-like"/>
</dbReference>
<dbReference type="GO" id="GO:0016740">
    <property type="term" value="F:transferase activity"/>
    <property type="evidence" value="ECO:0007669"/>
    <property type="project" value="UniProtKB-KW"/>
</dbReference>
<sequence>MPVSPCGWRRRRGRSPGSACRCSVSGTGNGLRADLHDFQITAHDTALVIAYRQKTVDLTPIGGAKVAQVLEGVVQEIDLGTGAVRFEWNSLDHVPVTESYAERPPAVVGRRVAGGVTTVFASWNGATEVVTWRVLAGPAADQLKPVADAAKTGFETATAATTGRPTSPWRRWTPVGPCSGRPIQSR</sequence>
<dbReference type="PANTHER" id="PTHR35340">
    <property type="entry name" value="PQQ ENZYME REPEAT PROTEIN-RELATED"/>
    <property type="match status" value="1"/>
</dbReference>
<dbReference type="AlphaFoldDB" id="A0A4V2ERM1"/>
<reference evidence="2 3" key="1">
    <citation type="submission" date="2019-02" db="EMBL/GenBank/DDBJ databases">
        <title>Genomic Encyclopedia of Type Strains, Phase IV (KMG-IV): sequencing the most valuable type-strain genomes for metagenomic binning, comparative biology and taxonomic classification.</title>
        <authorList>
            <person name="Goeker M."/>
        </authorList>
    </citation>
    <scope>NUCLEOTIDE SEQUENCE [LARGE SCALE GENOMIC DNA]</scope>
    <source>
        <strain evidence="2 3">DSM 101727</strain>
    </source>
</reference>
<keyword evidence="3" id="KW-1185">Reference proteome</keyword>
<comment type="caution">
    <text evidence="2">The sequence shown here is derived from an EMBL/GenBank/DDBJ whole genome shotgun (WGS) entry which is preliminary data.</text>
</comment>
<name>A0A4V2ERM1_9PSEU</name>
<proteinExistence type="predicted"/>
<dbReference type="Pfam" id="PF14269">
    <property type="entry name" value="Arylsulfotran_2"/>
    <property type="match status" value="1"/>
</dbReference>
<feature type="region of interest" description="Disordered" evidence="1">
    <location>
        <begin position="1"/>
        <end position="21"/>
    </location>
</feature>